<name>A0A6G1HRV2_9PEZI</name>
<feature type="region of interest" description="Disordered" evidence="1">
    <location>
        <begin position="133"/>
        <end position="160"/>
    </location>
</feature>
<proteinExistence type="predicted"/>
<evidence type="ECO:0000313" key="2">
    <source>
        <dbReference type="EMBL" id="KAF2398788.1"/>
    </source>
</evidence>
<evidence type="ECO:0000256" key="1">
    <source>
        <dbReference type="SAM" id="MobiDB-lite"/>
    </source>
</evidence>
<protein>
    <recommendedName>
        <fullName evidence="4">TPR-like protein</fullName>
    </recommendedName>
</protein>
<dbReference type="EMBL" id="ML996699">
    <property type="protein sequence ID" value="KAF2398788.1"/>
    <property type="molecule type" value="Genomic_DNA"/>
</dbReference>
<evidence type="ECO:0000313" key="3">
    <source>
        <dbReference type="Proteomes" id="UP000799640"/>
    </source>
</evidence>
<organism evidence="2 3">
    <name type="scientific">Trichodelitschia bisporula</name>
    <dbReference type="NCBI Taxonomy" id="703511"/>
    <lineage>
        <taxon>Eukaryota</taxon>
        <taxon>Fungi</taxon>
        <taxon>Dikarya</taxon>
        <taxon>Ascomycota</taxon>
        <taxon>Pezizomycotina</taxon>
        <taxon>Dothideomycetes</taxon>
        <taxon>Dothideomycetes incertae sedis</taxon>
        <taxon>Phaeotrichales</taxon>
        <taxon>Phaeotrichaceae</taxon>
        <taxon>Trichodelitschia</taxon>
    </lineage>
</organism>
<reference evidence="2" key="1">
    <citation type="journal article" date="2020" name="Stud. Mycol.">
        <title>101 Dothideomycetes genomes: a test case for predicting lifestyles and emergence of pathogens.</title>
        <authorList>
            <person name="Haridas S."/>
            <person name="Albert R."/>
            <person name="Binder M."/>
            <person name="Bloem J."/>
            <person name="Labutti K."/>
            <person name="Salamov A."/>
            <person name="Andreopoulos B."/>
            <person name="Baker S."/>
            <person name="Barry K."/>
            <person name="Bills G."/>
            <person name="Bluhm B."/>
            <person name="Cannon C."/>
            <person name="Castanera R."/>
            <person name="Culley D."/>
            <person name="Daum C."/>
            <person name="Ezra D."/>
            <person name="Gonzalez J."/>
            <person name="Henrissat B."/>
            <person name="Kuo A."/>
            <person name="Liang C."/>
            <person name="Lipzen A."/>
            <person name="Lutzoni F."/>
            <person name="Magnuson J."/>
            <person name="Mondo S."/>
            <person name="Nolan M."/>
            <person name="Ohm R."/>
            <person name="Pangilinan J."/>
            <person name="Park H.-J."/>
            <person name="Ramirez L."/>
            <person name="Alfaro M."/>
            <person name="Sun H."/>
            <person name="Tritt A."/>
            <person name="Yoshinaga Y."/>
            <person name="Zwiers L.-H."/>
            <person name="Turgeon B."/>
            <person name="Goodwin S."/>
            <person name="Spatafora J."/>
            <person name="Crous P."/>
            <person name="Grigoriev I."/>
        </authorList>
    </citation>
    <scope>NUCLEOTIDE SEQUENCE</scope>
    <source>
        <strain evidence="2">CBS 262.69</strain>
    </source>
</reference>
<keyword evidence="3" id="KW-1185">Reference proteome</keyword>
<evidence type="ECO:0008006" key="4">
    <source>
        <dbReference type="Google" id="ProtNLM"/>
    </source>
</evidence>
<sequence>MGSQQPNWRYPSSSDAEFLQNEREKTVHKRYDELMAVYKAGDKQRAKLLAQALLREERDLPRFIFSKTCLIIALVADDWQEAENFYQNALHSYEMALGVVKRNGAYGACEHIRDIYDALDKHLKRFGPVHAARKPGEGREAAITAGPRVISAPQDSDEEL</sequence>
<dbReference type="Proteomes" id="UP000799640">
    <property type="component" value="Unassembled WGS sequence"/>
</dbReference>
<accession>A0A6G1HRV2</accession>
<dbReference type="AlphaFoldDB" id="A0A6G1HRV2"/>
<gene>
    <name evidence="2" type="ORF">EJ06DRAFT_557970</name>
</gene>